<accession>A0A6H1ZX27</accession>
<dbReference type="EMBL" id="MT144344">
    <property type="protein sequence ID" value="QJA52486.1"/>
    <property type="molecule type" value="Genomic_DNA"/>
</dbReference>
<gene>
    <name evidence="1" type="ORF">TM448A02752_0003</name>
</gene>
<sequence length="102" mass="11984">MEAFVPFIWNYIIMNNKPKYPIGTIIRFLYHHEDGGKLGTIVAYHSGKPTIYIPTAKKHVEENRHPVLSDGTKFTWHCGWDEIEEIELVGQQLLFNFMYEKT</sequence>
<proteinExistence type="predicted"/>
<protein>
    <submittedName>
        <fullName evidence="1">Uncharacterized protein</fullName>
    </submittedName>
</protein>
<dbReference type="AlphaFoldDB" id="A0A6H1ZX27"/>
<reference evidence="1" key="1">
    <citation type="submission" date="2020-03" db="EMBL/GenBank/DDBJ databases">
        <title>The deep terrestrial virosphere.</title>
        <authorList>
            <person name="Holmfeldt K."/>
            <person name="Nilsson E."/>
            <person name="Simone D."/>
            <person name="Lopez-Fernandez M."/>
            <person name="Wu X."/>
            <person name="de Brujin I."/>
            <person name="Lundin D."/>
            <person name="Andersson A."/>
            <person name="Bertilsson S."/>
            <person name="Dopson M."/>
        </authorList>
    </citation>
    <scope>NUCLEOTIDE SEQUENCE</scope>
    <source>
        <strain evidence="1">TM448A02752</strain>
    </source>
</reference>
<name>A0A6H1ZX27_9ZZZZ</name>
<organism evidence="1">
    <name type="scientific">viral metagenome</name>
    <dbReference type="NCBI Taxonomy" id="1070528"/>
    <lineage>
        <taxon>unclassified sequences</taxon>
        <taxon>metagenomes</taxon>
        <taxon>organismal metagenomes</taxon>
    </lineage>
</organism>
<evidence type="ECO:0000313" key="1">
    <source>
        <dbReference type="EMBL" id="QJA52486.1"/>
    </source>
</evidence>